<proteinExistence type="predicted"/>
<protein>
    <recommendedName>
        <fullName evidence="3">AsmA domain-containing protein</fullName>
    </recommendedName>
</protein>
<dbReference type="EMBL" id="JAVDXO010000015">
    <property type="protein sequence ID" value="MDR7308832.1"/>
    <property type="molecule type" value="Genomic_DNA"/>
</dbReference>
<accession>A0ABU1ZTF7</accession>
<keyword evidence="2" id="KW-1185">Reference proteome</keyword>
<evidence type="ECO:0000313" key="2">
    <source>
        <dbReference type="Proteomes" id="UP001268089"/>
    </source>
</evidence>
<reference evidence="1 2" key="1">
    <citation type="submission" date="2023-07" db="EMBL/GenBank/DDBJ databases">
        <title>Sorghum-associated microbial communities from plants grown in Nebraska, USA.</title>
        <authorList>
            <person name="Schachtman D."/>
        </authorList>
    </citation>
    <scope>NUCLEOTIDE SEQUENCE [LARGE SCALE GENOMIC DNA]</scope>
    <source>
        <strain evidence="1 2">BE308</strain>
    </source>
</reference>
<evidence type="ECO:0008006" key="3">
    <source>
        <dbReference type="Google" id="ProtNLM"/>
    </source>
</evidence>
<organism evidence="1 2">
    <name type="scientific">Rhodoferax saidenbachensis</name>
    <dbReference type="NCBI Taxonomy" id="1484693"/>
    <lineage>
        <taxon>Bacteria</taxon>
        <taxon>Pseudomonadati</taxon>
        <taxon>Pseudomonadota</taxon>
        <taxon>Betaproteobacteria</taxon>
        <taxon>Burkholderiales</taxon>
        <taxon>Comamonadaceae</taxon>
        <taxon>Rhodoferax</taxon>
    </lineage>
</organism>
<sequence length="234" mass="25042">MKKVLLSLFALLLIVAAGGAYWLHGNLDHLVKSAIGNYGSAMTGAKVKVEKVDIRPTDGRGVLNGLQIGNPAGFKSPYALKVGTVELEVELSSVTQDVVVIRKIAVLSPDVIYEKNDSMTNFDAIQKNIEKYLGPSSKDSKGKKLIVTEFIIRGAKAHATAPFVGNKTVDAELPDLHLRDLGKAKGGLTPGELGQEVTNALEQRLMASLSFDRLMKSIGSALEKTGNAIKGLFK</sequence>
<comment type="caution">
    <text evidence="1">The sequence shown here is derived from an EMBL/GenBank/DDBJ whole genome shotgun (WGS) entry which is preliminary data.</text>
</comment>
<dbReference type="Proteomes" id="UP001268089">
    <property type="component" value="Unassembled WGS sequence"/>
</dbReference>
<gene>
    <name evidence="1" type="ORF">J2X15_004155</name>
</gene>
<evidence type="ECO:0000313" key="1">
    <source>
        <dbReference type="EMBL" id="MDR7308832.1"/>
    </source>
</evidence>
<dbReference type="RefSeq" id="WP_310346755.1">
    <property type="nucleotide sequence ID" value="NZ_JAVDXO010000015.1"/>
</dbReference>
<name>A0ABU1ZTF7_9BURK</name>